<dbReference type="PROSITE" id="PS50134">
    <property type="entry name" value="ZF_TAZ"/>
    <property type="match status" value="1"/>
</dbReference>
<proteinExistence type="predicted"/>
<keyword evidence="4" id="KW-0479">Metal-binding</keyword>
<keyword evidence="3" id="KW-0808">Transferase</keyword>
<keyword evidence="9" id="KW-0539">Nucleus</keyword>
<dbReference type="GO" id="GO:0004402">
    <property type="term" value="F:histone acetyltransferase activity"/>
    <property type="evidence" value="ECO:0007669"/>
    <property type="project" value="InterPro"/>
</dbReference>
<evidence type="ECO:0000256" key="8">
    <source>
        <dbReference type="ARBA" id="ARBA00023163"/>
    </source>
</evidence>
<dbReference type="InterPro" id="IPR013178">
    <property type="entry name" value="Histone_AcTrfase_Rtt109/CBP"/>
</dbReference>
<accession>A0A8S9KHS2</accession>
<evidence type="ECO:0000256" key="2">
    <source>
        <dbReference type="ARBA" id="ARBA00013184"/>
    </source>
</evidence>
<keyword evidence="5" id="KW-0863">Zinc-finger</keyword>
<name>A0A8S9KHS2_BRACR</name>
<sequence>MYSHPKTQQTPSTKKLREWYVSMLDKAKEQSVVTNVTNLYDRFFVPTCNITAARLPYFEGSFWSSSAELLMSQETESEVENVKSLSRRALKGNKIKDSNDAKNILLMRKVVIHMHLEFEYGYISGCLFVNYYVLCIAWNTDIKPKGGSHRGGLALYMHTLLGDHIVWIEIVLQEVQESSIVSKATMNIQSTTEDNDVILGNNTFESRQMFLSFSQKHNYRFDTLRRAKNSSMMILHHLHTSNKLHQSQISSGALLQVVTCTACQKDVSTTIYYTSLCCPSYRACTSCYSNSKYLRLRHLFPVVPCIHGIPPRTVVTMEILQALLHAHACRPTAAGSCSYPKCSVAKILFNHTEVCEKQRACRTCTHFAMVIRIHAYHCQDPNCSIPRCSCAKEQFAMRGLR</sequence>
<dbReference type="AlphaFoldDB" id="A0A8S9KHS2"/>
<dbReference type="PANTHER" id="PTHR13808:SF42">
    <property type="entry name" value="HISTONE ACETYLTRANSFERASE"/>
    <property type="match status" value="1"/>
</dbReference>
<dbReference type="GO" id="GO:0005667">
    <property type="term" value="C:transcription regulator complex"/>
    <property type="evidence" value="ECO:0007669"/>
    <property type="project" value="TreeGrafter"/>
</dbReference>
<keyword evidence="6" id="KW-0862">Zinc</keyword>
<dbReference type="EC" id="2.3.1.48" evidence="2"/>
<dbReference type="EMBL" id="QGKY02000164">
    <property type="protein sequence ID" value="KAF2593068.1"/>
    <property type="molecule type" value="Genomic_DNA"/>
</dbReference>
<dbReference type="GO" id="GO:0003713">
    <property type="term" value="F:transcription coactivator activity"/>
    <property type="evidence" value="ECO:0007669"/>
    <property type="project" value="TreeGrafter"/>
</dbReference>
<keyword evidence="7" id="KW-0805">Transcription regulation</keyword>
<feature type="domain" description="CBP/p300-type HAT" evidence="11">
    <location>
        <begin position="1"/>
        <end position="243"/>
    </location>
</feature>
<gene>
    <name evidence="12" type="ORF">F2Q70_00044906</name>
</gene>
<evidence type="ECO:0000256" key="3">
    <source>
        <dbReference type="ARBA" id="ARBA00022679"/>
    </source>
</evidence>
<dbReference type="GO" id="GO:0008270">
    <property type="term" value="F:zinc ion binding"/>
    <property type="evidence" value="ECO:0007669"/>
    <property type="project" value="UniProtKB-KW"/>
</dbReference>
<dbReference type="InterPro" id="IPR000197">
    <property type="entry name" value="Znf_TAZ"/>
</dbReference>
<comment type="caution">
    <text evidence="12">The sequence shown here is derived from an EMBL/GenBank/DDBJ whole genome shotgun (WGS) entry which is preliminary data.</text>
</comment>
<dbReference type="GO" id="GO:0000123">
    <property type="term" value="C:histone acetyltransferase complex"/>
    <property type="evidence" value="ECO:0007669"/>
    <property type="project" value="TreeGrafter"/>
</dbReference>
<dbReference type="SMART" id="SM00551">
    <property type="entry name" value="ZnF_TAZ"/>
    <property type="match status" value="1"/>
</dbReference>
<evidence type="ECO:0000256" key="7">
    <source>
        <dbReference type="ARBA" id="ARBA00023015"/>
    </source>
</evidence>
<dbReference type="PANTHER" id="PTHR13808">
    <property type="entry name" value="CBP/P300-RELATED"/>
    <property type="match status" value="1"/>
</dbReference>
<dbReference type="PROSITE" id="PS51727">
    <property type="entry name" value="CBP_P300_HAT"/>
    <property type="match status" value="1"/>
</dbReference>
<evidence type="ECO:0000256" key="1">
    <source>
        <dbReference type="ARBA" id="ARBA00004123"/>
    </source>
</evidence>
<reference evidence="12" key="1">
    <citation type="submission" date="2019-12" db="EMBL/GenBank/DDBJ databases">
        <title>Genome sequencing and annotation of Brassica cretica.</title>
        <authorList>
            <person name="Studholme D.J."/>
            <person name="Sarris P.F."/>
        </authorList>
    </citation>
    <scope>NUCLEOTIDE SEQUENCE</scope>
    <source>
        <strain evidence="12">PFS-102/07</strain>
        <tissue evidence="12">Leaf</tissue>
    </source>
</reference>
<evidence type="ECO:0000259" key="10">
    <source>
        <dbReference type="PROSITE" id="PS50134"/>
    </source>
</evidence>
<evidence type="ECO:0000259" key="11">
    <source>
        <dbReference type="PROSITE" id="PS51727"/>
    </source>
</evidence>
<evidence type="ECO:0000256" key="5">
    <source>
        <dbReference type="ARBA" id="ARBA00022771"/>
    </source>
</evidence>
<comment type="subcellular location">
    <subcellularLocation>
        <location evidence="1">Nucleus</location>
    </subcellularLocation>
</comment>
<keyword evidence="8" id="KW-0804">Transcription</keyword>
<dbReference type="Gene3D" id="1.20.1020.10">
    <property type="entry name" value="TAZ domain"/>
    <property type="match status" value="1"/>
</dbReference>
<evidence type="ECO:0000256" key="4">
    <source>
        <dbReference type="ARBA" id="ARBA00022723"/>
    </source>
</evidence>
<organism evidence="12">
    <name type="scientific">Brassica cretica</name>
    <name type="common">Mustard</name>
    <dbReference type="NCBI Taxonomy" id="69181"/>
    <lineage>
        <taxon>Eukaryota</taxon>
        <taxon>Viridiplantae</taxon>
        <taxon>Streptophyta</taxon>
        <taxon>Embryophyta</taxon>
        <taxon>Tracheophyta</taxon>
        <taxon>Spermatophyta</taxon>
        <taxon>Magnoliopsida</taxon>
        <taxon>eudicotyledons</taxon>
        <taxon>Gunneridae</taxon>
        <taxon>Pentapetalae</taxon>
        <taxon>rosids</taxon>
        <taxon>malvids</taxon>
        <taxon>Brassicales</taxon>
        <taxon>Brassicaceae</taxon>
        <taxon>Brassiceae</taxon>
        <taxon>Brassica</taxon>
    </lineage>
</organism>
<dbReference type="InterPro" id="IPR035898">
    <property type="entry name" value="TAZ_dom_sf"/>
</dbReference>
<dbReference type="InterPro" id="IPR031162">
    <property type="entry name" value="CBP_P300_HAT"/>
</dbReference>
<dbReference type="GO" id="GO:0005634">
    <property type="term" value="C:nucleus"/>
    <property type="evidence" value="ECO:0007669"/>
    <property type="project" value="UniProtKB-SubCell"/>
</dbReference>
<dbReference type="GO" id="GO:0031490">
    <property type="term" value="F:chromatin DNA binding"/>
    <property type="evidence" value="ECO:0007669"/>
    <property type="project" value="TreeGrafter"/>
</dbReference>
<dbReference type="SUPFAM" id="SSF57933">
    <property type="entry name" value="TAZ domain"/>
    <property type="match status" value="1"/>
</dbReference>
<dbReference type="SUPFAM" id="SSF57850">
    <property type="entry name" value="RING/U-box"/>
    <property type="match status" value="1"/>
</dbReference>
<evidence type="ECO:0000313" key="12">
    <source>
        <dbReference type="EMBL" id="KAF2593068.1"/>
    </source>
</evidence>
<protein>
    <recommendedName>
        <fullName evidence="2">histone acetyltransferase</fullName>
        <ecNumber evidence="2">2.3.1.48</ecNumber>
    </recommendedName>
</protein>
<evidence type="ECO:0000256" key="9">
    <source>
        <dbReference type="ARBA" id="ARBA00023242"/>
    </source>
</evidence>
<dbReference type="Pfam" id="PF02135">
    <property type="entry name" value="zf-TAZ"/>
    <property type="match status" value="1"/>
</dbReference>
<evidence type="ECO:0000256" key="6">
    <source>
        <dbReference type="ARBA" id="ARBA00022833"/>
    </source>
</evidence>
<feature type="domain" description="TAZ-type" evidence="10">
    <location>
        <begin position="309"/>
        <end position="393"/>
    </location>
</feature>
<dbReference type="GO" id="GO:0045944">
    <property type="term" value="P:positive regulation of transcription by RNA polymerase II"/>
    <property type="evidence" value="ECO:0007669"/>
    <property type="project" value="TreeGrafter"/>
</dbReference>